<keyword evidence="3" id="KW-1185">Reference proteome</keyword>
<evidence type="ECO:0000313" key="2">
    <source>
        <dbReference type="EMBL" id="SIS75476.1"/>
    </source>
</evidence>
<keyword evidence="1" id="KW-0812">Transmembrane</keyword>
<feature type="transmembrane region" description="Helical" evidence="1">
    <location>
        <begin position="91"/>
        <end position="108"/>
    </location>
</feature>
<protein>
    <submittedName>
        <fullName evidence="2">Uncharacterized protein</fullName>
    </submittedName>
</protein>
<organism evidence="2 3">
    <name type="scientific">Insolitispirillum peregrinum</name>
    <dbReference type="NCBI Taxonomy" id="80876"/>
    <lineage>
        <taxon>Bacteria</taxon>
        <taxon>Pseudomonadati</taxon>
        <taxon>Pseudomonadota</taxon>
        <taxon>Alphaproteobacteria</taxon>
        <taxon>Rhodospirillales</taxon>
        <taxon>Novispirillaceae</taxon>
        <taxon>Insolitispirillum</taxon>
    </lineage>
</organism>
<proteinExistence type="predicted"/>
<evidence type="ECO:0000256" key="1">
    <source>
        <dbReference type="SAM" id="Phobius"/>
    </source>
</evidence>
<reference evidence="2 3" key="1">
    <citation type="submission" date="2017-01" db="EMBL/GenBank/DDBJ databases">
        <authorList>
            <person name="Mah S.A."/>
            <person name="Swanson W.J."/>
            <person name="Moy G.W."/>
            <person name="Vacquier V.D."/>
        </authorList>
    </citation>
    <scope>NUCLEOTIDE SEQUENCE [LARGE SCALE GENOMIC DNA]</scope>
    <source>
        <strain evidence="2 3">DSM 11589</strain>
    </source>
</reference>
<gene>
    <name evidence="2" type="ORF">SAMN05421779_103454</name>
</gene>
<sequence>MAHHGPPWLWTLPDALRPVTADTLWQQVDHLLTALHLQSRIAPFVAESTLAGPYSSLRGTIALRWLPLFVATASTIALLLCLWRLLGLPAIGGAALVFAALGLAVVLYQHVHRSLRIHATPQGVTLHWRTAFLCGRQLDCPLDDYLGIARWSGSVQRHLPLYSWTHRWWMVVLVHRHDPSLSVPLAVARQSAGLPHVQHQAADLLGLPVLLERPGGQSWQRQPAHTAELGLLQSLGLSLPLAPVQHRFPAIPLRSGWGDIRDRWLILLFALPVGAFWGGPLGLLVAALLPMTVWALHWRYWHKQDGWTCDGQTLTLTIGSLLWRDKTVAIPLEHILAIRPVPGVIHPPTVEIETARQIWSLRTGTASRGEIQKAIADLITPTKVVWQQPSLA</sequence>
<dbReference type="Proteomes" id="UP000185678">
    <property type="component" value="Unassembled WGS sequence"/>
</dbReference>
<dbReference type="STRING" id="80876.SAMN05421779_103454"/>
<dbReference type="EMBL" id="FTOA01000003">
    <property type="protein sequence ID" value="SIS75476.1"/>
    <property type="molecule type" value="Genomic_DNA"/>
</dbReference>
<keyword evidence="1" id="KW-0472">Membrane</keyword>
<accession>A0A1N7LNS6</accession>
<dbReference type="AlphaFoldDB" id="A0A1N7LNS6"/>
<dbReference type="RefSeq" id="WP_076400150.1">
    <property type="nucleotide sequence ID" value="NZ_FTOA01000003.1"/>
</dbReference>
<feature type="transmembrane region" description="Helical" evidence="1">
    <location>
        <begin position="264"/>
        <end position="289"/>
    </location>
</feature>
<keyword evidence="1" id="KW-1133">Transmembrane helix</keyword>
<evidence type="ECO:0000313" key="3">
    <source>
        <dbReference type="Proteomes" id="UP000185678"/>
    </source>
</evidence>
<name>A0A1N7LNS6_9PROT</name>
<feature type="transmembrane region" description="Helical" evidence="1">
    <location>
        <begin position="65"/>
        <end position="85"/>
    </location>
</feature>